<accession>E0XV78</accession>
<protein>
    <submittedName>
        <fullName evidence="2">Uncharacterized protein</fullName>
    </submittedName>
</protein>
<evidence type="ECO:0000256" key="1">
    <source>
        <dbReference type="SAM" id="MobiDB-lite"/>
    </source>
</evidence>
<feature type="region of interest" description="Disordered" evidence="1">
    <location>
        <begin position="403"/>
        <end position="457"/>
    </location>
</feature>
<reference evidence="2" key="1">
    <citation type="journal article" date="2011" name="Environ. Microbiol.">
        <title>Time-series analyses of Monterey Bay coastal microbial picoplankton using a 'genome proxy' microarray.</title>
        <authorList>
            <person name="Rich V.I."/>
            <person name="Pham V.D."/>
            <person name="Eppley J."/>
            <person name="Shi Y."/>
            <person name="DeLong E.F."/>
        </authorList>
    </citation>
    <scope>NUCLEOTIDE SEQUENCE</scope>
</reference>
<dbReference type="AlphaFoldDB" id="E0XV78"/>
<dbReference type="EMBL" id="GU474886">
    <property type="protein sequence ID" value="ADI18319.1"/>
    <property type="molecule type" value="Genomic_DNA"/>
</dbReference>
<organism evidence="2">
    <name type="scientific">uncultured Rhodobacterales bacterium HF4000_03E16</name>
    <dbReference type="NCBI Taxonomy" id="710785"/>
    <lineage>
        <taxon>Bacteria</taxon>
        <taxon>Pseudomonadati</taxon>
        <taxon>Pseudomonadota</taxon>
        <taxon>Alphaproteobacteria</taxon>
        <taxon>Rhodobacterales</taxon>
        <taxon>environmental samples</taxon>
    </lineage>
</organism>
<name>E0XV78_9RHOB</name>
<feature type="region of interest" description="Disordered" evidence="1">
    <location>
        <begin position="32"/>
        <end position="55"/>
    </location>
</feature>
<feature type="compositionally biased region" description="Polar residues" evidence="1">
    <location>
        <begin position="523"/>
        <end position="532"/>
    </location>
</feature>
<feature type="region of interest" description="Disordered" evidence="1">
    <location>
        <begin position="477"/>
        <end position="532"/>
    </location>
</feature>
<sequence>MTKAAAPDDPTDTAPTGLCRIYRAGCAADLDRRARHRHHAARARGDQRRSRRAQAHRRALHRQRLLPRHGRWPAHRRAAGRQFRAQAGDLCRLRRLCARLPGLGLHRELGDHAGGAGASGLRRRRAAHRHCRHGARRIRRPGDGADHVDRHGRLHHRAGCRPGAGPGPDPAGRLAVDLCRAGGAGAGGRGLVCPAAERDPGPRGQAGVSAGRYRRRPARDPADPGGAGLYADRRADVRHVRRLPRRRAADLSGCLRRRRALCRLFRPRLHRARGGGDRQCLAGDAARDAPAHRAGAGGADRPLLWLLGASAALWRSAPDATVYPLAAFGVFLRRHYLRQSQRAGAGTAGPYGGPRRGLCRLARHLSVAAPGSGDQRPHQWHGDPADRRLCRARARRLLRHVLDEPRPPGLSPCRRELGVPEPLGKGLAPLGSPRQNSARSPAAPPKSDRPAVAQSGQHAGGALLSVRLFATGYGQPDRGAAGSWNETTWCRPKSGPRKRRATRFMPVRSATRSTKSPRCPKTPSRSVTAAAM</sequence>
<proteinExistence type="predicted"/>
<evidence type="ECO:0000313" key="2">
    <source>
        <dbReference type="EMBL" id="ADI18319.1"/>
    </source>
</evidence>
<feature type="compositionally biased region" description="Basic residues" evidence="1">
    <location>
        <begin position="33"/>
        <end position="42"/>
    </location>
</feature>
<feature type="region of interest" description="Disordered" evidence="1">
    <location>
        <begin position="194"/>
        <end position="229"/>
    </location>
</feature>